<dbReference type="PANTHER" id="PTHR15725">
    <property type="entry name" value="ZN-FINGER, C-X8-C-X5-C-X3-H TYPE-CONTAINING"/>
    <property type="match status" value="1"/>
</dbReference>
<feature type="region of interest" description="Disordered" evidence="1">
    <location>
        <begin position="317"/>
        <end position="340"/>
    </location>
</feature>
<feature type="compositionally biased region" description="Polar residues" evidence="1">
    <location>
        <begin position="800"/>
        <end position="816"/>
    </location>
</feature>
<dbReference type="InterPro" id="IPR041686">
    <property type="entry name" value="Znf-CCCH_3"/>
</dbReference>
<evidence type="ECO:0000313" key="4">
    <source>
        <dbReference type="Proteomes" id="UP000499080"/>
    </source>
</evidence>
<dbReference type="Proteomes" id="UP000499080">
    <property type="component" value="Unassembled WGS sequence"/>
</dbReference>
<dbReference type="OrthoDB" id="5395350at2759"/>
<evidence type="ECO:0000313" key="3">
    <source>
        <dbReference type="EMBL" id="GBN06060.1"/>
    </source>
</evidence>
<protein>
    <recommendedName>
        <fullName evidence="2">Zinc-finger CCCH domain-containing protein</fullName>
    </recommendedName>
</protein>
<organism evidence="3 4">
    <name type="scientific">Araneus ventricosus</name>
    <name type="common">Orbweaver spider</name>
    <name type="synonym">Epeira ventricosa</name>
    <dbReference type="NCBI Taxonomy" id="182803"/>
    <lineage>
        <taxon>Eukaryota</taxon>
        <taxon>Metazoa</taxon>
        <taxon>Ecdysozoa</taxon>
        <taxon>Arthropoda</taxon>
        <taxon>Chelicerata</taxon>
        <taxon>Arachnida</taxon>
        <taxon>Araneae</taxon>
        <taxon>Araneomorphae</taxon>
        <taxon>Entelegynae</taxon>
        <taxon>Araneoidea</taxon>
        <taxon>Araneidae</taxon>
        <taxon>Araneus</taxon>
    </lineage>
</organism>
<feature type="region of interest" description="Disordered" evidence="1">
    <location>
        <begin position="100"/>
        <end position="120"/>
    </location>
</feature>
<evidence type="ECO:0000259" key="2">
    <source>
        <dbReference type="Pfam" id="PF15663"/>
    </source>
</evidence>
<feature type="region of interest" description="Disordered" evidence="1">
    <location>
        <begin position="797"/>
        <end position="816"/>
    </location>
</feature>
<name>A0A4Y2KVH8_ARAVE</name>
<evidence type="ECO:0000256" key="1">
    <source>
        <dbReference type="SAM" id="MobiDB-lite"/>
    </source>
</evidence>
<dbReference type="Pfam" id="PF15663">
    <property type="entry name" value="zf-CCCH_3"/>
    <property type="match status" value="1"/>
</dbReference>
<keyword evidence="4" id="KW-1185">Reference proteome</keyword>
<comment type="caution">
    <text evidence="3">The sequence shown here is derived from an EMBL/GenBank/DDBJ whole genome shotgun (WGS) entry which is preliminary data.</text>
</comment>
<dbReference type="PANTHER" id="PTHR15725:SF14">
    <property type="entry name" value="ZINC FINGER CCCH DOMAIN-CONTAINING PROTEIN 11A"/>
    <property type="match status" value="1"/>
</dbReference>
<feature type="region of interest" description="Disordered" evidence="1">
    <location>
        <begin position="259"/>
        <end position="286"/>
    </location>
</feature>
<proteinExistence type="predicted"/>
<dbReference type="AlphaFoldDB" id="A0A4Y2KVH8"/>
<accession>A0A4Y2KVH8</accession>
<feature type="compositionally biased region" description="Polar residues" evidence="1">
    <location>
        <begin position="265"/>
        <end position="286"/>
    </location>
</feature>
<reference evidence="3 4" key="1">
    <citation type="journal article" date="2019" name="Sci. Rep.">
        <title>Orb-weaving spider Araneus ventricosus genome elucidates the spidroin gene catalogue.</title>
        <authorList>
            <person name="Kono N."/>
            <person name="Nakamura H."/>
            <person name="Ohtoshi R."/>
            <person name="Moran D.A.P."/>
            <person name="Shinohara A."/>
            <person name="Yoshida Y."/>
            <person name="Fujiwara M."/>
            <person name="Mori M."/>
            <person name="Tomita M."/>
            <person name="Arakawa K."/>
        </authorList>
    </citation>
    <scope>NUCLEOTIDE SEQUENCE [LARGE SCALE GENOMIC DNA]</scope>
</reference>
<sequence length="816" mass="91375">MESGINQSMIPCYWENQPGGCRKPHCMFLHQKLRNGIQVVKDTPGLILPTSGGKTSPKHPDLNEISNVPNKVSLPAVESDVAPDPSLAPVPPLVLNFDEGEESGTESITSAPAKQGDKKAALTRNNLSVIASGAAEEKDFGIKTLEQIRMEKIHKESDSHYGAAYASTPLNAPRLIEQHYPPNKSLPAPIIEPKLSGVDEETDLRGLLLNRRNAPSNKVNQVKRLISFKKQNGSQVEGRLEVDSNKLDFKIKTLEEIRREKENKQSMPPTTVTQSISSPAPSEVTVSSLSMPDMRQFLQVCNSMGGPPPSLVMDKERQASNASVSSCNTLPSPGAASMFSPHDELERVSNLNWPKIPASPSEILPEHIFDQKEHRVILCKVPLSLLNTVPKYEPTAEIKEDALLTTTNNQFTRREGIENLKNDIKSILKSIDNKVISDAKQNDYSHLLTQFLSNPENVPNISVMIFLIIEYLLQTKANFIAAFKENREKGIFLLPLENCIVTSILEIEDKLPNSSKKLIENILSIIHYEVMALKKNADGLSSLCRVFTQLCKKTNDKFRPMKLCVDLLKIKHHYAPYLIASTVAVWREIFVISSIHSEDEIILLQSISFGCGRKTNKMDDQMFLWSHQLINEHFDVPAILDINVVSTSVKNKIISIATEDSVQAWILTSCLVILASLQPWDWTQAHLVDEFIIPNLKSFSEKEPNKIAFALFCDLCVEVYCLNRSMLFDIMMKYFRKKPNEDTIFIQDCAAASWIKYLILKRLPIENKEKKHLYLQFLKENAGKICSTIGLTPPARKLADSSSTDESTLSQQSLQG</sequence>
<feature type="compositionally biased region" description="Polar residues" evidence="1">
    <location>
        <begin position="319"/>
        <end position="331"/>
    </location>
</feature>
<dbReference type="EMBL" id="BGPR01005025">
    <property type="protein sequence ID" value="GBN06060.1"/>
    <property type="molecule type" value="Genomic_DNA"/>
</dbReference>
<gene>
    <name evidence="3" type="ORF">AVEN_141322_1</name>
</gene>
<feature type="domain" description="Zinc-finger CCCH" evidence="2">
    <location>
        <begin position="3"/>
        <end position="34"/>
    </location>
</feature>